<dbReference type="Gene3D" id="2.40.370.10">
    <property type="entry name" value="AttH-like domain"/>
    <property type="match status" value="3"/>
</dbReference>
<keyword evidence="4" id="KW-1185">Reference proteome</keyword>
<feature type="chain" id="PRO_5040773022" evidence="1">
    <location>
        <begin position="28"/>
        <end position="458"/>
    </location>
</feature>
<dbReference type="AlphaFoldDB" id="A0A9X4BK13"/>
<organism evidence="3 4">
    <name type="scientific">Tahibacter soli</name>
    <dbReference type="NCBI Taxonomy" id="2983605"/>
    <lineage>
        <taxon>Bacteria</taxon>
        <taxon>Pseudomonadati</taxon>
        <taxon>Pseudomonadota</taxon>
        <taxon>Gammaproteobacteria</taxon>
        <taxon>Lysobacterales</taxon>
        <taxon>Rhodanobacteraceae</taxon>
        <taxon>Tahibacter</taxon>
    </lineage>
</organism>
<name>A0A9X4BK13_9GAMM</name>
<reference evidence="3" key="1">
    <citation type="submission" date="2023-02" db="EMBL/GenBank/DDBJ databases">
        <title>Tahibacter soli sp. nov. isolated from soil.</title>
        <authorList>
            <person name="Baek J.H."/>
            <person name="Lee J.K."/>
            <person name="Choi D.G."/>
            <person name="Jeon C.O."/>
        </authorList>
    </citation>
    <scope>NUCLEOTIDE SEQUENCE</scope>
    <source>
        <strain evidence="3">BL</strain>
    </source>
</reference>
<gene>
    <name evidence="3" type="ORF">OD750_009260</name>
</gene>
<evidence type="ECO:0000313" key="4">
    <source>
        <dbReference type="Proteomes" id="UP001139971"/>
    </source>
</evidence>
<comment type="caution">
    <text evidence="3">The sequence shown here is derived from an EMBL/GenBank/DDBJ whole genome shotgun (WGS) entry which is preliminary data.</text>
</comment>
<accession>A0A9X4BK13</accession>
<dbReference type="Pfam" id="PF07143">
    <property type="entry name" value="CrtC"/>
    <property type="match status" value="1"/>
</dbReference>
<dbReference type="InterPro" id="IPR010791">
    <property type="entry name" value="AttH_dom"/>
</dbReference>
<dbReference type="PANTHER" id="PTHR38591:SF1">
    <property type="entry name" value="BLL1000 PROTEIN"/>
    <property type="match status" value="1"/>
</dbReference>
<dbReference type="RefSeq" id="WP_263544933.1">
    <property type="nucleotide sequence ID" value="NZ_JAOVZO020000014.1"/>
</dbReference>
<dbReference type="SUPFAM" id="SSF159245">
    <property type="entry name" value="AttH-like"/>
    <property type="match status" value="2"/>
</dbReference>
<dbReference type="PANTHER" id="PTHR38591">
    <property type="entry name" value="HYDROLASE"/>
    <property type="match status" value="1"/>
</dbReference>
<feature type="domain" description="AttH" evidence="2">
    <location>
        <begin position="251"/>
        <end position="321"/>
    </location>
</feature>
<dbReference type="EMBL" id="JAOVZO020000014">
    <property type="protein sequence ID" value="MDC8012734.1"/>
    <property type="molecule type" value="Genomic_DNA"/>
</dbReference>
<feature type="signal peptide" evidence="1">
    <location>
        <begin position="1"/>
        <end position="27"/>
    </location>
</feature>
<protein>
    <submittedName>
        <fullName evidence="3">Carotenoid 1,2-hydratase</fullName>
    </submittedName>
</protein>
<keyword evidence="1" id="KW-0732">Signal</keyword>
<dbReference type="Proteomes" id="UP001139971">
    <property type="component" value="Unassembled WGS sequence"/>
</dbReference>
<dbReference type="InterPro" id="IPR023374">
    <property type="entry name" value="AttH-like_dom_sf"/>
</dbReference>
<evidence type="ECO:0000313" key="3">
    <source>
        <dbReference type="EMBL" id="MDC8012734.1"/>
    </source>
</evidence>
<evidence type="ECO:0000256" key="1">
    <source>
        <dbReference type="SAM" id="SignalP"/>
    </source>
</evidence>
<proteinExistence type="predicted"/>
<sequence>MSTPMPTPAALAAALSAVAPRAPSVLAAAPVNAFPQIPIPPSLVAIDLPADQYRHTGAPTEWWWHIGTLRAGDRTFGFEINAASFEGNLGIGFTQIMLTDVANKAHYQRTTPFAPPLMFNSLWAENDPVRDWYAQLGTVDNVLSAIALTSPGSGYEPAPKTAPAVTIEGGGGAGALAAAVVAADGSIAQVVLLSPGAGYTATPTVTIAPPASGNDATAQAIHTYVTMSAPWGQVLSNMSVKALLNDQKTGTPVKFDLKLSQLGPPFYVWGTGVAPSGKPGPHLEVNNYYYSLTRLRAQGTITLGDEVFDVTGVTWMDHEYGAFGSGAGPKWILQDMQLDNGVCISNSVSLAPGVDFALNQATPSHATVQFADGTTYIVDSTITPQGDTWTSCDSGRTYYLTLLVTIPQFDACLTVTSLVDAQEFPVPGNPVYEGVASASGTFQGYAVTGTAWNEQALS</sequence>
<evidence type="ECO:0000259" key="2">
    <source>
        <dbReference type="Pfam" id="PF07143"/>
    </source>
</evidence>